<organism evidence="2 3">
    <name type="scientific">Brachybacterium conglomeratum</name>
    <dbReference type="NCBI Taxonomy" id="47846"/>
    <lineage>
        <taxon>Bacteria</taxon>
        <taxon>Bacillati</taxon>
        <taxon>Actinomycetota</taxon>
        <taxon>Actinomycetes</taxon>
        <taxon>Micrococcales</taxon>
        <taxon>Dermabacteraceae</taxon>
        <taxon>Brachybacterium</taxon>
    </lineage>
</organism>
<name>A0ABQ5RKK6_9MICO</name>
<gene>
    <name evidence="2" type="ORF">BCONGLO52_28280</name>
</gene>
<evidence type="ECO:0000313" key="3">
    <source>
        <dbReference type="Proteomes" id="UP001144451"/>
    </source>
</evidence>
<reference evidence="2" key="1">
    <citation type="submission" date="2022-12" db="EMBL/GenBank/DDBJ databases">
        <title>Reference genome sequencing for broad-spectrum identification of bacterial and archaeal isolates by mass spectrometry.</title>
        <authorList>
            <person name="Sekiguchi Y."/>
            <person name="Tourlousse D.M."/>
        </authorList>
    </citation>
    <scope>NUCLEOTIDE SEQUENCE</scope>
    <source>
        <strain evidence="2">5-2</strain>
    </source>
</reference>
<evidence type="ECO:0000313" key="2">
    <source>
        <dbReference type="EMBL" id="GLI31987.1"/>
    </source>
</evidence>
<accession>A0ABQ5RKK6</accession>
<keyword evidence="3" id="KW-1185">Reference proteome</keyword>
<dbReference type="Proteomes" id="UP001144451">
    <property type="component" value="Unassembled WGS sequence"/>
</dbReference>
<comment type="caution">
    <text evidence="2">The sequence shown here is derived from an EMBL/GenBank/DDBJ whole genome shotgun (WGS) entry which is preliminary data.</text>
</comment>
<proteinExistence type="predicted"/>
<evidence type="ECO:0000256" key="1">
    <source>
        <dbReference type="SAM" id="MobiDB-lite"/>
    </source>
</evidence>
<sequence>MVPGYGARGGRALRSQGGNDHREVTVPPPDPPKVIMTCGEADETQLSARCSFPGDDLDEE</sequence>
<feature type="region of interest" description="Disordered" evidence="1">
    <location>
        <begin position="1"/>
        <end position="32"/>
    </location>
</feature>
<protein>
    <submittedName>
        <fullName evidence="2">Uncharacterized protein</fullName>
    </submittedName>
</protein>
<dbReference type="EMBL" id="BSDQ01000001">
    <property type="protein sequence ID" value="GLI31987.1"/>
    <property type="molecule type" value="Genomic_DNA"/>
</dbReference>